<keyword evidence="3" id="KW-1185">Reference proteome</keyword>
<feature type="compositionally biased region" description="Acidic residues" evidence="1">
    <location>
        <begin position="185"/>
        <end position="199"/>
    </location>
</feature>
<feature type="compositionally biased region" description="Polar residues" evidence="1">
    <location>
        <begin position="142"/>
        <end position="180"/>
    </location>
</feature>
<feature type="region of interest" description="Disordered" evidence="1">
    <location>
        <begin position="54"/>
        <end position="79"/>
    </location>
</feature>
<name>A0A6P8BI44_PYRGI</name>
<protein>
    <submittedName>
        <fullName evidence="4">Uncharacterized protein</fullName>
    </submittedName>
</protein>
<proteinExistence type="predicted"/>
<dbReference type="RefSeq" id="XP_030986978.1">
    <property type="nucleotide sequence ID" value="XM_031122180.1"/>
</dbReference>
<dbReference type="KEGG" id="pgri:PgNI_02113"/>
<feature type="region of interest" description="Disordered" evidence="1">
    <location>
        <begin position="142"/>
        <end position="263"/>
    </location>
</feature>
<feature type="signal peptide" evidence="2">
    <location>
        <begin position="1"/>
        <end position="18"/>
    </location>
</feature>
<dbReference type="AlphaFoldDB" id="A0A6P8BI44"/>
<evidence type="ECO:0000313" key="4">
    <source>
        <dbReference type="RefSeq" id="XP_030986978.1"/>
    </source>
</evidence>
<reference evidence="4" key="1">
    <citation type="journal article" date="2019" name="Mol. Biol. Evol.">
        <title>Blast fungal genomes show frequent chromosomal changes, gene gains and losses, and effector gene turnover.</title>
        <authorList>
            <person name="Gomez Luciano L.B."/>
            <person name="Jason Tsai I."/>
            <person name="Chuma I."/>
            <person name="Tosa Y."/>
            <person name="Chen Y.H."/>
            <person name="Li J.Y."/>
            <person name="Li M.Y."/>
            <person name="Jade Lu M.Y."/>
            <person name="Nakayashiki H."/>
            <person name="Li W.H."/>
        </authorList>
    </citation>
    <scope>NUCLEOTIDE SEQUENCE</scope>
    <source>
        <strain evidence="4">NI907</strain>
    </source>
</reference>
<feature type="chain" id="PRO_5028085332" evidence="2">
    <location>
        <begin position="19"/>
        <end position="263"/>
    </location>
</feature>
<dbReference type="GeneID" id="41957092"/>
<evidence type="ECO:0000313" key="3">
    <source>
        <dbReference type="Proteomes" id="UP000515153"/>
    </source>
</evidence>
<accession>A0A6P8BI44</accession>
<keyword evidence="2" id="KW-0732">Signal</keyword>
<reference evidence="4" key="3">
    <citation type="submission" date="2025-08" db="UniProtKB">
        <authorList>
            <consortium name="RefSeq"/>
        </authorList>
    </citation>
    <scope>IDENTIFICATION</scope>
    <source>
        <strain evidence="4">NI907</strain>
    </source>
</reference>
<dbReference type="Proteomes" id="UP000515153">
    <property type="component" value="Unplaced"/>
</dbReference>
<evidence type="ECO:0000256" key="2">
    <source>
        <dbReference type="SAM" id="SignalP"/>
    </source>
</evidence>
<feature type="compositionally biased region" description="Polar residues" evidence="1">
    <location>
        <begin position="218"/>
        <end position="238"/>
    </location>
</feature>
<organism evidence="3 4">
    <name type="scientific">Pyricularia grisea</name>
    <name type="common">Crabgrass-specific blast fungus</name>
    <name type="synonym">Magnaporthe grisea</name>
    <dbReference type="NCBI Taxonomy" id="148305"/>
    <lineage>
        <taxon>Eukaryota</taxon>
        <taxon>Fungi</taxon>
        <taxon>Dikarya</taxon>
        <taxon>Ascomycota</taxon>
        <taxon>Pezizomycotina</taxon>
        <taxon>Sordariomycetes</taxon>
        <taxon>Sordariomycetidae</taxon>
        <taxon>Magnaporthales</taxon>
        <taxon>Pyriculariaceae</taxon>
        <taxon>Pyricularia</taxon>
    </lineage>
</organism>
<reference evidence="4" key="2">
    <citation type="submission" date="2019-10" db="EMBL/GenBank/DDBJ databases">
        <authorList>
            <consortium name="NCBI Genome Project"/>
        </authorList>
    </citation>
    <scope>NUCLEOTIDE SEQUENCE</scope>
    <source>
        <strain evidence="4">NI907</strain>
    </source>
</reference>
<feature type="compositionally biased region" description="Gly residues" evidence="1">
    <location>
        <begin position="254"/>
        <end position="263"/>
    </location>
</feature>
<evidence type="ECO:0000256" key="1">
    <source>
        <dbReference type="SAM" id="MobiDB-lite"/>
    </source>
</evidence>
<sequence length="263" mass="25628">MHFSVSLACLALLHQAIGVPVPVLSTNAGVGTVAPAVADGTSGATISNAAMQPKNQLKSTQGLSTASNPNALGTTGNTNSIATAPKLNGLTADLDTNGLATAPKSKALGTAGKSNALGTAGKSNALGTAGKSNALATATKPNALATGSKSNGMPTAQNSNGMPTAQNPNGMGMNPGSTSGMGDVYGDDGYDYDDLDAGYDDPAMSNPSKVLPAGGNPGTKNSEYGNLQLNGQTGTKSSVGLADPSKSSKLAQGQGTGSSGTLM</sequence>
<gene>
    <name evidence="4" type="ORF">PgNI_02113</name>
</gene>